<dbReference type="PANTHER" id="PTHR10908:SF0">
    <property type="entry name" value="SEROTONIN N-ACETYLTRANSFERASE"/>
    <property type="match status" value="1"/>
</dbReference>
<dbReference type="InterPro" id="IPR016181">
    <property type="entry name" value="Acyl_CoA_acyltransferase"/>
</dbReference>
<dbReference type="GO" id="GO:0004145">
    <property type="term" value="F:diamine N-acetyltransferase activity"/>
    <property type="evidence" value="ECO:0007669"/>
    <property type="project" value="EnsemblFungi"/>
</dbReference>
<evidence type="ECO:0000256" key="2">
    <source>
        <dbReference type="ARBA" id="ARBA00023315"/>
    </source>
</evidence>
<dbReference type="InterPro" id="IPR000182">
    <property type="entry name" value="GNAT_dom"/>
</dbReference>
<dbReference type="RefSeq" id="XP_019036216.1">
    <property type="nucleotide sequence ID" value="XM_019186586.1"/>
</dbReference>
<feature type="domain" description="N-acetyltransferase" evidence="4">
    <location>
        <begin position="80"/>
        <end position="242"/>
    </location>
</feature>
<dbReference type="Proteomes" id="UP000094112">
    <property type="component" value="Unassembled WGS sequence"/>
</dbReference>
<organism evidence="5 6">
    <name type="scientific">Wickerhamomyces anomalus (strain ATCC 58044 / CBS 1984 / NCYC 433 / NRRL Y-366-8)</name>
    <name type="common">Yeast</name>
    <name type="synonym">Hansenula anomala</name>
    <dbReference type="NCBI Taxonomy" id="683960"/>
    <lineage>
        <taxon>Eukaryota</taxon>
        <taxon>Fungi</taxon>
        <taxon>Dikarya</taxon>
        <taxon>Ascomycota</taxon>
        <taxon>Saccharomycotina</taxon>
        <taxon>Saccharomycetes</taxon>
        <taxon>Phaffomycetales</taxon>
        <taxon>Wickerhamomycetaceae</taxon>
        <taxon>Wickerhamomyces</taxon>
    </lineage>
</organism>
<evidence type="ECO:0000313" key="6">
    <source>
        <dbReference type="Proteomes" id="UP000094112"/>
    </source>
</evidence>
<gene>
    <name evidence="5" type="ORF">WICANDRAFT_97512</name>
</gene>
<accession>A0A1E3NUY3</accession>
<dbReference type="GeneID" id="30203832"/>
<name>A0A1E3NUY3_WICAA</name>
<evidence type="ECO:0000256" key="1">
    <source>
        <dbReference type="ARBA" id="ARBA00022679"/>
    </source>
</evidence>
<dbReference type="GO" id="GO:0006325">
    <property type="term" value="P:chromatin organization"/>
    <property type="evidence" value="ECO:0007669"/>
    <property type="project" value="EnsemblFungi"/>
</dbReference>
<proteinExistence type="predicted"/>
<dbReference type="PROSITE" id="PS51186">
    <property type="entry name" value="GNAT"/>
    <property type="match status" value="1"/>
</dbReference>
<keyword evidence="6" id="KW-1185">Reference proteome</keyword>
<evidence type="ECO:0000313" key="5">
    <source>
        <dbReference type="EMBL" id="ODQ57009.1"/>
    </source>
</evidence>
<dbReference type="SUPFAM" id="SSF55729">
    <property type="entry name" value="Acyl-CoA N-acyltransferases (Nat)"/>
    <property type="match status" value="1"/>
</dbReference>
<dbReference type="EMBL" id="KV454214">
    <property type="protein sequence ID" value="ODQ57009.1"/>
    <property type="molecule type" value="Genomic_DNA"/>
</dbReference>
<dbReference type="InterPro" id="IPR051635">
    <property type="entry name" value="SNAT-like"/>
</dbReference>
<keyword evidence="1" id="KW-0808">Transferase</keyword>
<dbReference type="GO" id="GO:0004059">
    <property type="term" value="F:aralkylamine N-acetyltransferase activity"/>
    <property type="evidence" value="ECO:0007669"/>
    <property type="project" value="EnsemblFungi"/>
</dbReference>
<dbReference type="STRING" id="683960.A0A1E3NUY3"/>
<dbReference type="Pfam" id="PF13673">
    <property type="entry name" value="Acetyltransf_10"/>
    <property type="match status" value="1"/>
</dbReference>
<keyword evidence="2" id="KW-0012">Acyltransferase</keyword>
<feature type="region of interest" description="Disordered" evidence="3">
    <location>
        <begin position="68"/>
        <end position="96"/>
    </location>
</feature>
<sequence length="243" mass="27524">MSSDLPLHLAIRPLNLEDIEQVQELENLGFQPSERCSLEGLNYRLSACPELSSGLFIRQFEPKYHEKDDELKNNVDAEDDELNSAPKEKKSLDDINDDYLPEPRSTIVSEKLIGHILGTKIYGDFITEEAMEIPKLNSKGTIINESERKKGHVESSLTIGIHSIVVHPNYQKKNLATLLLHDYIQKLSNQQVGDKIAIIAKENLLPFYNRIGFITKGVSKCQHGGEEWYDLHCALTPEDDLDV</sequence>
<dbReference type="GO" id="GO:0005737">
    <property type="term" value="C:cytoplasm"/>
    <property type="evidence" value="ECO:0007669"/>
    <property type="project" value="TreeGrafter"/>
</dbReference>
<reference evidence="5 6" key="1">
    <citation type="journal article" date="2016" name="Proc. Natl. Acad. Sci. U.S.A.">
        <title>Comparative genomics of biotechnologically important yeasts.</title>
        <authorList>
            <person name="Riley R."/>
            <person name="Haridas S."/>
            <person name="Wolfe K.H."/>
            <person name="Lopes M.R."/>
            <person name="Hittinger C.T."/>
            <person name="Goeker M."/>
            <person name="Salamov A.A."/>
            <person name="Wisecaver J.H."/>
            <person name="Long T.M."/>
            <person name="Calvey C.H."/>
            <person name="Aerts A.L."/>
            <person name="Barry K.W."/>
            <person name="Choi C."/>
            <person name="Clum A."/>
            <person name="Coughlan A.Y."/>
            <person name="Deshpande S."/>
            <person name="Douglass A.P."/>
            <person name="Hanson S.J."/>
            <person name="Klenk H.-P."/>
            <person name="LaButti K.M."/>
            <person name="Lapidus A."/>
            <person name="Lindquist E.A."/>
            <person name="Lipzen A.M."/>
            <person name="Meier-Kolthoff J.P."/>
            <person name="Ohm R.A."/>
            <person name="Otillar R.P."/>
            <person name="Pangilinan J.L."/>
            <person name="Peng Y."/>
            <person name="Rokas A."/>
            <person name="Rosa C.A."/>
            <person name="Scheuner C."/>
            <person name="Sibirny A.A."/>
            <person name="Slot J.C."/>
            <person name="Stielow J.B."/>
            <person name="Sun H."/>
            <person name="Kurtzman C.P."/>
            <person name="Blackwell M."/>
            <person name="Grigoriev I.V."/>
            <person name="Jeffries T.W."/>
        </authorList>
    </citation>
    <scope>NUCLEOTIDE SEQUENCE [LARGE SCALE GENOMIC DNA]</scope>
    <source>
        <strain evidence="6">ATCC 58044 / CBS 1984 / NCYC 433 / NRRL Y-366-8</strain>
    </source>
</reference>
<dbReference type="PANTHER" id="PTHR10908">
    <property type="entry name" value="SEROTONIN N-ACETYLTRANSFERASE"/>
    <property type="match status" value="1"/>
</dbReference>
<dbReference type="Gene3D" id="3.40.630.30">
    <property type="match status" value="1"/>
</dbReference>
<dbReference type="OrthoDB" id="30840at2759"/>
<evidence type="ECO:0000259" key="4">
    <source>
        <dbReference type="PROSITE" id="PS51186"/>
    </source>
</evidence>
<dbReference type="AlphaFoldDB" id="A0A1E3NUY3"/>
<protein>
    <recommendedName>
        <fullName evidence="4">N-acetyltransferase domain-containing protein</fullName>
    </recommendedName>
</protein>
<evidence type="ECO:0000256" key="3">
    <source>
        <dbReference type="SAM" id="MobiDB-lite"/>
    </source>
</evidence>